<reference evidence="2" key="1">
    <citation type="submission" date="2020-06" db="EMBL/GenBank/DDBJ databases">
        <authorList>
            <person name="Li T."/>
            <person name="Hu X."/>
            <person name="Zhang T."/>
            <person name="Song X."/>
            <person name="Zhang H."/>
            <person name="Dai N."/>
            <person name="Sheng W."/>
            <person name="Hou X."/>
            <person name="Wei L."/>
        </authorList>
    </citation>
    <scope>NUCLEOTIDE SEQUENCE</scope>
    <source>
        <strain evidence="2">3651</strain>
        <tissue evidence="2">Leaf</tissue>
    </source>
</reference>
<feature type="signal peptide" evidence="1">
    <location>
        <begin position="1"/>
        <end position="21"/>
    </location>
</feature>
<name>A0AAE1YRS0_9LAMI</name>
<protein>
    <submittedName>
        <fullName evidence="2">Uncharacterized protein</fullName>
    </submittedName>
</protein>
<feature type="chain" id="PRO_5042210348" evidence="1">
    <location>
        <begin position="22"/>
        <end position="128"/>
    </location>
</feature>
<dbReference type="AlphaFoldDB" id="A0AAE1YRS0"/>
<reference evidence="2" key="2">
    <citation type="journal article" date="2024" name="Plant">
        <title>Genomic evolution and insights into agronomic trait innovations of Sesamum species.</title>
        <authorList>
            <person name="Miao H."/>
            <person name="Wang L."/>
            <person name="Qu L."/>
            <person name="Liu H."/>
            <person name="Sun Y."/>
            <person name="Le M."/>
            <person name="Wang Q."/>
            <person name="Wei S."/>
            <person name="Zheng Y."/>
            <person name="Lin W."/>
            <person name="Duan Y."/>
            <person name="Cao H."/>
            <person name="Xiong S."/>
            <person name="Wang X."/>
            <person name="Wei L."/>
            <person name="Li C."/>
            <person name="Ma Q."/>
            <person name="Ju M."/>
            <person name="Zhao R."/>
            <person name="Li G."/>
            <person name="Mu C."/>
            <person name="Tian Q."/>
            <person name="Mei H."/>
            <person name="Zhang T."/>
            <person name="Gao T."/>
            <person name="Zhang H."/>
        </authorList>
    </citation>
    <scope>NUCLEOTIDE SEQUENCE</scope>
    <source>
        <strain evidence="2">3651</strain>
    </source>
</reference>
<evidence type="ECO:0000313" key="2">
    <source>
        <dbReference type="EMBL" id="KAK4434967.1"/>
    </source>
</evidence>
<accession>A0AAE1YRS0</accession>
<dbReference type="Proteomes" id="UP001293254">
    <property type="component" value="Unassembled WGS sequence"/>
</dbReference>
<sequence>MLFSTSLVIFPSLALDYFVESLIDTTNRKWKSDIIDTVFHPDDALAIKYIPPSPFYAEDCLIWIREKHGKFTVRGAHHATVSLRQSTLASSSSPFSVQDERLNAREHGIQILLAYDFNFLFYVFAAHT</sequence>
<keyword evidence="1" id="KW-0732">Signal</keyword>
<organism evidence="2 3">
    <name type="scientific">Sesamum alatum</name>
    <dbReference type="NCBI Taxonomy" id="300844"/>
    <lineage>
        <taxon>Eukaryota</taxon>
        <taxon>Viridiplantae</taxon>
        <taxon>Streptophyta</taxon>
        <taxon>Embryophyta</taxon>
        <taxon>Tracheophyta</taxon>
        <taxon>Spermatophyta</taxon>
        <taxon>Magnoliopsida</taxon>
        <taxon>eudicotyledons</taxon>
        <taxon>Gunneridae</taxon>
        <taxon>Pentapetalae</taxon>
        <taxon>asterids</taxon>
        <taxon>lamiids</taxon>
        <taxon>Lamiales</taxon>
        <taxon>Pedaliaceae</taxon>
        <taxon>Sesamum</taxon>
    </lineage>
</organism>
<dbReference type="EMBL" id="JACGWO010000002">
    <property type="protein sequence ID" value="KAK4434967.1"/>
    <property type="molecule type" value="Genomic_DNA"/>
</dbReference>
<proteinExistence type="predicted"/>
<keyword evidence="3" id="KW-1185">Reference proteome</keyword>
<evidence type="ECO:0000313" key="3">
    <source>
        <dbReference type="Proteomes" id="UP001293254"/>
    </source>
</evidence>
<comment type="caution">
    <text evidence="2">The sequence shown here is derived from an EMBL/GenBank/DDBJ whole genome shotgun (WGS) entry which is preliminary data.</text>
</comment>
<gene>
    <name evidence="2" type="ORF">Salat_0659700</name>
</gene>
<evidence type="ECO:0000256" key="1">
    <source>
        <dbReference type="SAM" id="SignalP"/>
    </source>
</evidence>